<evidence type="ECO:0000256" key="1">
    <source>
        <dbReference type="SAM" id="Coils"/>
    </source>
</evidence>
<dbReference type="PROSITE" id="PS51257">
    <property type="entry name" value="PROKAR_LIPOPROTEIN"/>
    <property type="match status" value="1"/>
</dbReference>
<feature type="coiled-coil region" evidence="1">
    <location>
        <begin position="245"/>
        <end position="272"/>
    </location>
</feature>
<sequence>MLRNTLIFMLLGSSILTGCATLTRSQVQAVNDFASLASQGAEYPEKVLNKVINSRYDSRVLLASQNVSSDAPLNYSALTGLYQAKQKELVPVRRIKKSIAVISDYALALQNLSSPDFAKNAGASADALGKSVDNVTTRLNTTLPNTSISPIGSALSKTLKEATGRYIGYKQTKAIKQFVQQGDSLVGALLGSAESLLQNQATIFIQNARQDDSVNVDNLFRSIRSDAPYERYQLAVSSFERINKINQLIELNQQAIQALQQIRLAHKELKDKLLVKQKLLDIGKELGSLYESVNDLQATYREIDK</sequence>
<name>A0A2K8YZZ3_9BACT</name>
<keyword evidence="3" id="KW-1185">Reference proteome</keyword>
<reference evidence="2 3" key="1">
    <citation type="submission" date="2017-11" db="EMBL/GenBank/DDBJ databases">
        <title>Taxonomic description and genome sequences of Spirosoma HA7 sp. nov., isolated from pollen microhabitat of Corylus avellana.</title>
        <authorList>
            <person name="Ambika Manirajan B."/>
            <person name="Suarez C."/>
            <person name="Ratering S."/>
            <person name="Geissler-Plaum R."/>
            <person name="Cardinale M."/>
            <person name="Sylvia S."/>
        </authorList>
    </citation>
    <scope>NUCLEOTIDE SEQUENCE [LARGE SCALE GENOMIC DNA]</scope>
    <source>
        <strain evidence="2 3">HA7</strain>
    </source>
</reference>
<dbReference type="KEGG" id="spir:CWM47_15655"/>
<keyword evidence="1" id="KW-0175">Coiled coil</keyword>
<dbReference type="Proteomes" id="UP000232883">
    <property type="component" value="Chromosome"/>
</dbReference>
<dbReference type="OrthoDB" id="9832176at2"/>
<organism evidence="2 3">
    <name type="scientific">Spirosoma pollinicola</name>
    <dbReference type="NCBI Taxonomy" id="2057025"/>
    <lineage>
        <taxon>Bacteria</taxon>
        <taxon>Pseudomonadati</taxon>
        <taxon>Bacteroidota</taxon>
        <taxon>Cytophagia</taxon>
        <taxon>Cytophagales</taxon>
        <taxon>Cytophagaceae</taxon>
        <taxon>Spirosoma</taxon>
    </lineage>
</organism>
<evidence type="ECO:0000313" key="3">
    <source>
        <dbReference type="Proteomes" id="UP000232883"/>
    </source>
</evidence>
<proteinExistence type="predicted"/>
<accession>A0A2K8YZZ3</accession>
<dbReference type="EMBL" id="CP025096">
    <property type="protein sequence ID" value="AUD03144.1"/>
    <property type="molecule type" value="Genomic_DNA"/>
</dbReference>
<protein>
    <recommendedName>
        <fullName evidence="4">Lipoprotein</fullName>
    </recommendedName>
</protein>
<evidence type="ECO:0008006" key="4">
    <source>
        <dbReference type="Google" id="ProtNLM"/>
    </source>
</evidence>
<evidence type="ECO:0000313" key="2">
    <source>
        <dbReference type="EMBL" id="AUD03144.1"/>
    </source>
</evidence>
<dbReference type="RefSeq" id="WP_100989085.1">
    <property type="nucleotide sequence ID" value="NZ_CP025096.1"/>
</dbReference>
<gene>
    <name evidence="2" type="ORF">CWM47_15655</name>
</gene>
<dbReference type="AlphaFoldDB" id="A0A2K8YZZ3"/>